<gene>
    <name evidence="1" type="ORF">J2S55_008089</name>
</gene>
<accession>A0ABT9RIC2</accession>
<proteinExistence type="predicted"/>
<dbReference type="EMBL" id="JAUSRB010000002">
    <property type="protein sequence ID" value="MDP9868823.1"/>
    <property type="molecule type" value="Genomic_DNA"/>
</dbReference>
<comment type="caution">
    <text evidence="1">The sequence shown here is derived from an EMBL/GenBank/DDBJ whole genome shotgun (WGS) entry which is preliminary data.</text>
</comment>
<reference evidence="1 2" key="1">
    <citation type="submission" date="2023-07" db="EMBL/GenBank/DDBJ databases">
        <title>Sequencing the genomes of 1000 actinobacteria strains.</title>
        <authorList>
            <person name="Klenk H.-P."/>
        </authorList>
    </citation>
    <scope>NUCLEOTIDE SEQUENCE [LARGE SCALE GENOMIC DNA]</scope>
    <source>
        <strain evidence="1 2">DSM 44109</strain>
    </source>
</reference>
<protein>
    <submittedName>
        <fullName evidence="1">Uncharacterized protein</fullName>
    </submittedName>
</protein>
<dbReference type="Proteomes" id="UP001230426">
    <property type="component" value="Unassembled WGS sequence"/>
</dbReference>
<sequence>MSSRSLEVVVASVMGLLEERETAARVRVEGLRAEADRVLAALCEAEVVLERRVVVVEELAEALDARAPAESAEQAGGVEPVPVVVKPAKSGAVVPHRRAETAVEVLAPDYRRIVALVEADGAAAQLLVKDLA</sequence>
<organism evidence="1 2">
    <name type="scientific">Streptosporangium brasiliense</name>
    <dbReference type="NCBI Taxonomy" id="47480"/>
    <lineage>
        <taxon>Bacteria</taxon>
        <taxon>Bacillati</taxon>
        <taxon>Actinomycetota</taxon>
        <taxon>Actinomycetes</taxon>
        <taxon>Streptosporangiales</taxon>
        <taxon>Streptosporangiaceae</taxon>
        <taxon>Streptosporangium</taxon>
    </lineage>
</organism>
<dbReference type="RefSeq" id="WP_306872093.1">
    <property type="nucleotide sequence ID" value="NZ_JAUSRB010000002.1"/>
</dbReference>
<evidence type="ECO:0000313" key="2">
    <source>
        <dbReference type="Proteomes" id="UP001230426"/>
    </source>
</evidence>
<name>A0ABT9RIC2_9ACTN</name>
<evidence type="ECO:0000313" key="1">
    <source>
        <dbReference type="EMBL" id="MDP9868823.1"/>
    </source>
</evidence>
<keyword evidence="2" id="KW-1185">Reference proteome</keyword>